<evidence type="ECO:0000256" key="3">
    <source>
        <dbReference type="ARBA" id="ARBA00023027"/>
    </source>
</evidence>
<protein>
    <recommendedName>
        <fullName evidence="5">Probable RNA 2'-phosphotransferase</fullName>
        <ecNumber evidence="5">2.7.1.-</ecNumber>
    </recommendedName>
</protein>
<proteinExistence type="inferred from homology"/>
<dbReference type="PANTHER" id="PTHR12684">
    <property type="entry name" value="PUTATIVE PHOSPHOTRANSFERASE"/>
    <property type="match status" value="1"/>
</dbReference>
<evidence type="ECO:0000313" key="6">
    <source>
        <dbReference type="EMBL" id="ODP26993.1"/>
    </source>
</evidence>
<dbReference type="Proteomes" id="UP000094578">
    <property type="component" value="Unassembled WGS sequence"/>
</dbReference>
<accession>A0A1E3L011</accession>
<gene>
    <name evidence="5 6" type="primary">kptA</name>
    <name evidence="6" type="ORF">PTI45_03722</name>
</gene>
<dbReference type="GO" id="GO:0000215">
    <property type="term" value="F:tRNA 2'-phosphotransferase activity"/>
    <property type="evidence" value="ECO:0007669"/>
    <property type="project" value="TreeGrafter"/>
</dbReference>
<sequence length="185" mass="20839">MLTAKQEVQLSKYMSLILRHTPEQYGIVLDARDGSCPLEELVHVLREQKGWSNITEADIRQVVEQSDKQRFEINDNRIKARYGHSHTQVQYEQGTPPAILYHGTHEQAVTAIEQQGLLPMNRQYVHLSASTHFAELAGKRRGSLVLLQVDTVQAIAEGVTFYFAGHEVWLSGPIPAHCLTRVAKG</sequence>
<dbReference type="GO" id="GO:0006388">
    <property type="term" value="P:tRNA splicing, via endonucleolytic cleavage and ligation"/>
    <property type="evidence" value="ECO:0007669"/>
    <property type="project" value="UniProtKB-UniRule"/>
</dbReference>
<evidence type="ECO:0000256" key="1">
    <source>
        <dbReference type="ARBA" id="ARBA00009836"/>
    </source>
</evidence>
<name>A0A1E3L011_9BACL</name>
<dbReference type="Pfam" id="PF01885">
    <property type="entry name" value="PTS_2-RNA"/>
    <property type="match status" value="1"/>
</dbReference>
<comment type="function">
    <text evidence="4 5">Removes the 2'-phosphate from RNA via an intermediate in which the phosphate is ADP-ribosylated by NAD followed by a presumed transesterification to release the RNA and generate ADP-ribose 1''-2''-cyclic phosphate (APPR&gt;P). May function as an ADP-ribosylase.</text>
</comment>
<dbReference type="AlphaFoldDB" id="A0A1E3L011"/>
<dbReference type="SUPFAM" id="SSF56399">
    <property type="entry name" value="ADP-ribosylation"/>
    <property type="match status" value="1"/>
</dbReference>
<organism evidence="6 7">
    <name type="scientific">Paenibacillus nuruki</name>
    <dbReference type="NCBI Taxonomy" id="1886670"/>
    <lineage>
        <taxon>Bacteria</taxon>
        <taxon>Bacillati</taxon>
        <taxon>Bacillota</taxon>
        <taxon>Bacilli</taxon>
        <taxon>Bacillales</taxon>
        <taxon>Paenibacillaceae</taxon>
        <taxon>Paenibacillus</taxon>
    </lineage>
</organism>
<dbReference type="InterPro" id="IPR002745">
    <property type="entry name" value="Ptrans_KptA/Tpt1"/>
</dbReference>
<evidence type="ECO:0000256" key="5">
    <source>
        <dbReference type="HAMAP-Rule" id="MF_00299"/>
    </source>
</evidence>
<dbReference type="InterPro" id="IPR042081">
    <property type="entry name" value="RNA_2'-PTrans_C"/>
</dbReference>
<dbReference type="InterPro" id="IPR022928">
    <property type="entry name" value="RNA_2'-PTrans_KptA"/>
</dbReference>
<dbReference type="PATRIC" id="fig|1886670.3.peg.3746"/>
<comment type="similarity">
    <text evidence="1 5">Belongs to the KptA/TPT1 family.</text>
</comment>
<dbReference type="STRING" id="1886670.PTI45_03722"/>
<dbReference type="PANTHER" id="PTHR12684:SF2">
    <property type="entry name" value="TRNA 2'-PHOSPHOTRANSFERASE 1"/>
    <property type="match status" value="1"/>
</dbReference>
<dbReference type="EMBL" id="MDER01000070">
    <property type="protein sequence ID" value="ODP26993.1"/>
    <property type="molecule type" value="Genomic_DNA"/>
</dbReference>
<dbReference type="HAMAP" id="MF_00299">
    <property type="entry name" value="KptA"/>
    <property type="match status" value="1"/>
</dbReference>
<keyword evidence="7" id="KW-1185">Reference proteome</keyword>
<dbReference type="EC" id="2.7.1.-" evidence="5"/>
<reference evidence="6 7" key="1">
    <citation type="submission" date="2016-08" db="EMBL/GenBank/DDBJ databases">
        <title>Genome sequencing of Paenibacillus sp. TI45-13ar, isolated from Korean traditional nuruk.</title>
        <authorList>
            <person name="Kim S.-J."/>
        </authorList>
    </citation>
    <scope>NUCLEOTIDE SEQUENCE [LARGE SCALE GENOMIC DNA]</scope>
    <source>
        <strain evidence="6 7">TI45-13ar</strain>
    </source>
</reference>
<keyword evidence="3 5" id="KW-0520">NAD</keyword>
<evidence type="ECO:0000313" key="7">
    <source>
        <dbReference type="Proteomes" id="UP000094578"/>
    </source>
</evidence>
<dbReference type="RefSeq" id="WP_069329059.1">
    <property type="nucleotide sequence ID" value="NZ_MDER01000070.1"/>
</dbReference>
<comment type="caution">
    <text evidence="6">The sequence shown here is derived from an EMBL/GenBank/DDBJ whole genome shotgun (WGS) entry which is preliminary data.</text>
</comment>
<keyword evidence="2 5" id="KW-0808">Transferase</keyword>
<evidence type="ECO:0000256" key="2">
    <source>
        <dbReference type="ARBA" id="ARBA00022679"/>
    </source>
</evidence>
<dbReference type="Gene3D" id="1.10.10.970">
    <property type="entry name" value="RNA 2'-phosphotransferase, Tpt1/KptA family, N-terminal domain"/>
    <property type="match status" value="1"/>
</dbReference>
<evidence type="ECO:0000256" key="4">
    <source>
        <dbReference type="ARBA" id="ARBA00025212"/>
    </source>
</evidence>
<dbReference type="InterPro" id="IPR042080">
    <property type="entry name" value="RNA_2'-PTrans_N"/>
</dbReference>
<dbReference type="GO" id="GO:0003950">
    <property type="term" value="F:NAD+ poly-ADP-ribosyltransferase activity"/>
    <property type="evidence" value="ECO:0007669"/>
    <property type="project" value="InterPro"/>
</dbReference>
<dbReference type="Gene3D" id="3.20.170.30">
    <property type="match status" value="1"/>
</dbReference>